<sequence>MTKQPKVISESDIMDALKSSGYLMEQDIATQLESLEYSLVETNVVFEDINEKKSREYDIKAIKGEVISHEKYAITFCEEIICECKNSSSPFVFIGRNKNNLDYHPYPKEYIFPVKEYNKPIENDEGRSIYNVYKAFQWLDLASKHYYYSTDQKSVQFCKIIDEKGRLKAVHEGFYNQIFYPLIKATLSRREYNNRKNHIWLGFPVVVTSGELFYVNSQDENPTPVKVNHVSLIRDLQEGEIKGKFFIDFVTQYGLEDYILNKVRPFTNYVLGLAKNNPEVIMEKLQNTEKLVIE</sequence>
<organism evidence="1 2">
    <name type="scientific">bacterium (Candidatus Blackallbacteria) CG17_big_fil_post_rev_8_21_14_2_50_48_46</name>
    <dbReference type="NCBI Taxonomy" id="2014261"/>
    <lineage>
        <taxon>Bacteria</taxon>
        <taxon>Candidatus Blackallbacteria</taxon>
    </lineage>
</organism>
<proteinExistence type="predicted"/>
<name>A0A2M7FZU2_9BACT</name>
<dbReference type="AlphaFoldDB" id="A0A2M7FZU2"/>
<reference evidence="1 2" key="1">
    <citation type="submission" date="2017-09" db="EMBL/GenBank/DDBJ databases">
        <title>Depth-based differentiation of microbial function through sediment-hosted aquifers and enrichment of novel symbionts in the deep terrestrial subsurface.</title>
        <authorList>
            <person name="Probst A.J."/>
            <person name="Ladd B."/>
            <person name="Jarett J.K."/>
            <person name="Geller-Mcgrath D.E."/>
            <person name="Sieber C.M."/>
            <person name="Emerson J.B."/>
            <person name="Anantharaman K."/>
            <person name="Thomas B.C."/>
            <person name="Malmstrom R."/>
            <person name="Stieglmeier M."/>
            <person name="Klingl A."/>
            <person name="Woyke T."/>
            <person name="Ryan C.M."/>
            <person name="Banfield J.F."/>
        </authorList>
    </citation>
    <scope>NUCLEOTIDE SEQUENCE [LARGE SCALE GENOMIC DNA]</scope>
    <source>
        <strain evidence="1">CG17_big_fil_post_rev_8_21_14_2_50_48_46</strain>
    </source>
</reference>
<dbReference type="Proteomes" id="UP000231019">
    <property type="component" value="Unassembled WGS sequence"/>
</dbReference>
<evidence type="ECO:0000313" key="1">
    <source>
        <dbReference type="EMBL" id="PIW14938.1"/>
    </source>
</evidence>
<comment type="caution">
    <text evidence="1">The sequence shown here is derived from an EMBL/GenBank/DDBJ whole genome shotgun (WGS) entry which is preliminary data.</text>
</comment>
<accession>A0A2M7FZU2</accession>
<evidence type="ECO:0000313" key="2">
    <source>
        <dbReference type="Proteomes" id="UP000231019"/>
    </source>
</evidence>
<dbReference type="EMBL" id="PFFQ01000055">
    <property type="protein sequence ID" value="PIW14938.1"/>
    <property type="molecule type" value="Genomic_DNA"/>
</dbReference>
<gene>
    <name evidence="1" type="ORF">COW36_20035</name>
</gene>
<protein>
    <submittedName>
        <fullName evidence="1">Uncharacterized protein</fullName>
    </submittedName>
</protein>